<accession>A0A5D0CJP2</accession>
<dbReference type="SUPFAM" id="SSF54292">
    <property type="entry name" value="2Fe-2S ferredoxin-like"/>
    <property type="match status" value="1"/>
</dbReference>
<dbReference type="OrthoDB" id="573392at2"/>
<dbReference type="RefSeq" id="WP_148457754.1">
    <property type="nucleotide sequence ID" value="NZ_VSDO01000006.1"/>
</dbReference>
<dbReference type="GO" id="GO:0051536">
    <property type="term" value="F:iron-sulfur cluster binding"/>
    <property type="evidence" value="ECO:0007669"/>
    <property type="project" value="InterPro"/>
</dbReference>
<protein>
    <submittedName>
        <fullName evidence="2">(2Fe-2S)-binding protein</fullName>
    </submittedName>
</protein>
<reference evidence="2 3" key="1">
    <citation type="submission" date="2019-08" db="EMBL/GenBank/DDBJ databases">
        <title>Genome sequencing of Paenibacillus faecis DSM 23593(T).</title>
        <authorList>
            <person name="Kook J.-K."/>
            <person name="Park S.-N."/>
            <person name="Lim Y.K."/>
        </authorList>
    </citation>
    <scope>NUCLEOTIDE SEQUENCE [LARGE SCALE GENOMIC DNA]</scope>
    <source>
        <strain evidence="2 3">DSM 23593</strain>
    </source>
</reference>
<dbReference type="Pfam" id="PF13510">
    <property type="entry name" value="Fer2_4"/>
    <property type="match status" value="1"/>
</dbReference>
<keyword evidence="1" id="KW-0560">Oxidoreductase</keyword>
<gene>
    <name evidence="2" type="ORF">FRY98_26720</name>
</gene>
<dbReference type="InterPro" id="IPR042204">
    <property type="entry name" value="2Fe-2S-bd_N"/>
</dbReference>
<evidence type="ECO:0000256" key="1">
    <source>
        <dbReference type="ARBA" id="ARBA00023002"/>
    </source>
</evidence>
<dbReference type="InterPro" id="IPR036010">
    <property type="entry name" value="2Fe-2S_ferredoxin-like_sf"/>
</dbReference>
<proteinExistence type="predicted"/>
<name>A0A5D0CJP2_9BACL</name>
<keyword evidence="3" id="KW-1185">Reference proteome</keyword>
<dbReference type="GO" id="GO:0016491">
    <property type="term" value="F:oxidoreductase activity"/>
    <property type="evidence" value="ECO:0007669"/>
    <property type="project" value="UniProtKB-KW"/>
</dbReference>
<dbReference type="Gene3D" id="3.10.20.440">
    <property type="entry name" value="2Fe-2S iron-sulphur cluster binding domain, sarcosine oxidase, alpha subunit, N-terminal domain"/>
    <property type="match status" value="1"/>
</dbReference>
<sequence>MDRIVHHPILGSMSPTRERVRFTFNGQELSGLQGEPIAAALLASGIRTLRKHEESGTVRGLYCGIGHCMECRLIVNGEGPVRSCLTPLAEGMRITEGPQLPNEITGRRLPP</sequence>
<dbReference type="EMBL" id="VSDO01000006">
    <property type="protein sequence ID" value="TYA10186.1"/>
    <property type="molecule type" value="Genomic_DNA"/>
</dbReference>
<dbReference type="Proteomes" id="UP000325218">
    <property type="component" value="Unassembled WGS sequence"/>
</dbReference>
<evidence type="ECO:0000313" key="2">
    <source>
        <dbReference type="EMBL" id="TYA10186.1"/>
    </source>
</evidence>
<comment type="caution">
    <text evidence="2">The sequence shown here is derived from an EMBL/GenBank/DDBJ whole genome shotgun (WGS) entry which is preliminary data.</text>
</comment>
<evidence type="ECO:0000313" key="3">
    <source>
        <dbReference type="Proteomes" id="UP000325218"/>
    </source>
</evidence>
<dbReference type="AlphaFoldDB" id="A0A5D0CJP2"/>
<organism evidence="2 3">
    <name type="scientific">Paenibacillus faecis</name>
    <dbReference type="NCBI Taxonomy" id="862114"/>
    <lineage>
        <taxon>Bacteria</taxon>
        <taxon>Bacillati</taxon>
        <taxon>Bacillota</taxon>
        <taxon>Bacilli</taxon>
        <taxon>Bacillales</taxon>
        <taxon>Paenibacillaceae</taxon>
        <taxon>Paenibacillus</taxon>
    </lineage>
</organism>